<reference evidence="2 3" key="1">
    <citation type="submission" date="2020-08" db="EMBL/GenBank/DDBJ databases">
        <title>Genomic Encyclopedia of Type Strains, Phase IV (KMG-IV): sequencing the most valuable type-strain genomes for metagenomic binning, comparative biology and taxonomic classification.</title>
        <authorList>
            <person name="Goeker M."/>
        </authorList>
    </citation>
    <scope>NUCLEOTIDE SEQUENCE [LARGE SCALE GENOMIC DNA]</scope>
    <source>
        <strain evidence="2 3">DSM 12251</strain>
    </source>
</reference>
<dbReference type="AlphaFoldDB" id="A0A7W7YPD3"/>
<dbReference type="Proteomes" id="UP000534294">
    <property type="component" value="Unassembled WGS sequence"/>
</dbReference>
<dbReference type="EMBL" id="JACHIF010000010">
    <property type="protein sequence ID" value="MBB5039883.1"/>
    <property type="molecule type" value="Genomic_DNA"/>
</dbReference>
<gene>
    <name evidence="2" type="ORF">HNQ64_004161</name>
</gene>
<evidence type="ECO:0000256" key="1">
    <source>
        <dbReference type="SAM" id="SignalP"/>
    </source>
</evidence>
<feature type="signal peptide" evidence="1">
    <location>
        <begin position="1"/>
        <end position="20"/>
    </location>
</feature>
<keyword evidence="3" id="KW-1185">Reference proteome</keyword>
<accession>A0A7W7YPD3</accession>
<dbReference type="RefSeq" id="WP_184212064.1">
    <property type="nucleotide sequence ID" value="NZ_JACHIF010000010.1"/>
</dbReference>
<proteinExistence type="predicted"/>
<dbReference type="NCBIfam" id="NF042424">
    <property type="entry name" value="Amuc_1102_rel"/>
    <property type="match status" value="1"/>
</dbReference>
<keyword evidence="1" id="KW-0732">Signal</keyword>
<evidence type="ECO:0000313" key="2">
    <source>
        <dbReference type="EMBL" id="MBB5039883.1"/>
    </source>
</evidence>
<comment type="caution">
    <text evidence="2">The sequence shown here is derived from an EMBL/GenBank/DDBJ whole genome shotgun (WGS) entry which is preliminary data.</text>
</comment>
<sequence>MMKIYTALAIFAFGISTASAQAPAVKVDGGKLSIDTQKTPQFTASGVKDKNWRQKDWLEVDLPFQIKLPQAAGGRNGSLESMTVNYYIGLNAQTKDNKFEVVKGTFNYVDIPAGQDCHALAYVSPATLRRLLQKDNFTPSDIKAWGYEVLVGGQRVGGDSSVSGNAWWEKTDTLSINEGVMLAKTETPFGILWGDYDVSAKKQ</sequence>
<dbReference type="InterPro" id="IPR049970">
    <property type="entry name" value="Amuc_1102-like"/>
</dbReference>
<protein>
    <submittedName>
        <fullName evidence="2">Uncharacterized protein</fullName>
    </submittedName>
</protein>
<organism evidence="2 3">
    <name type="scientific">Prosthecobacter dejongeii</name>
    <dbReference type="NCBI Taxonomy" id="48465"/>
    <lineage>
        <taxon>Bacteria</taxon>
        <taxon>Pseudomonadati</taxon>
        <taxon>Verrucomicrobiota</taxon>
        <taxon>Verrucomicrobiia</taxon>
        <taxon>Verrucomicrobiales</taxon>
        <taxon>Verrucomicrobiaceae</taxon>
        <taxon>Prosthecobacter</taxon>
    </lineage>
</organism>
<name>A0A7W7YPD3_9BACT</name>
<evidence type="ECO:0000313" key="3">
    <source>
        <dbReference type="Proteomes" id="UP000534294"/>
    </source>
</evidence>
<feature type="chain" id="PRO_5031160648" evidence="1">
    <location>
        <begin position="21"/>
        <end position="203"/>
    </location>
</feature>